<gene>
    <name evidence="1" type="ORF">T12_4873</name>
</gene>
<keyword evidence="2" id="KW-1185">Reference proteome</keyword>
<protein>
    <submittedName>
        <fullName evidence="1">Uncharacterized protein</fullName>
    </submittedName>
</protein>
<evidence type="ECO:0000313" key="1">
    <source>
        <dbReference type="EMBL" id="KRY09782.1"/>
    </source>
</evidence>
<dbReference type="Proteomes" id="UP000054783">
    <property type="component" value="Unassembled WGS sequence"/>
</dbReference>
<reference evidence="1 2" key="1">
    <citation type="submission" date="2015-01" db="EMBL/GenBank/DDBJ databases">
        <title>Evolution of Trichinella species and genotypes.</title>
        <authorList>
            <person name="Korhonen P.K."/>
            <person name="Edoardo P."/>
            <person name="Giuseppe L.R."/>
            <person name="Gasser R.B."/>
        </authorList>
    </citation>
    <scope>NUCLEOTIDE SEQUENCE [LARGE SCALE GENOMIC DNA]</scope>
    <source>
        <strain evidence="1">ISS2496</strain>
    </source>
</reference>
<dbReference type="AlphaFoldDB" id="A0A0V0ZB84"/>
<proteinExistence type="predicted"/>
<sequence>MMILPLSMQLTVGAQGIGVELRYMTLLINTLSFPYVLLPLTIFTKRVFHYATHLLVDIDLKCSLSSCRSGLVCRRELHFCPTPYCPVPISYRLLGRYDNNGIWGNSALLRWSYHFRAAVNCERKHWNNSVLFFSLGAIVLSSGSTKLKQSNMKLLDQRNT</sequence>
<comment type="caution">
    <text evidence="1">The sequence shown here is derived from an EMBL/GenBank/DDBJ whole genome shotgun (WGS) entry which is preliminary data.</text>
</comment>
<accession>A0A0V0ZB84</accession>
<organism evidence="1 2">
    <name type="scientific">Trichinella patagoniensis</name>
    <dbReference type="NCBI Taxonomy" id="990121"/>
    <lineage>
        <taxon>Eukaryota</taxon>
        <taxon>Metazoa</taxon>
        <taxon>Ecdysozoa</taxon>
        <taxon>Nematoda</taxon>
        <taxon>Enoplea</taxon>
        <taxon>Dorylaimia</taxon>
        <taxon>Trichinellida</taxon>
        <taxon>Trichinellidae</taxon>
        <taxon>Trichinella</taxon>
    </lineage>
</organism>
<dbReference type="EMBL" id="JYDQ01000258">
    <property type="protein sequence ID" value="KRY09782.1"/>
    <property type="molecule type" value="Genomic_DNA"/>
</dbReference>
<evidence type="ECO:0000313" key="2">
    <source>
        <dbReference type="Proteomes" id="UP000054783"/>
    </source>
</evidence>
<name>A0A0V0ZB84_9BILA</name>